<evidence type="ECO:0000256" key="2">
    <source>
        <dbReference type="ARBA" id="ARBA00022695"/>
    </source>
</evidence>
<evidence type="ECO:0000313" key="9">
    <source>
        <dbReference type="Proteomes" id="UP001066276"/>
    </source>
</evidence>
<dbReference type="Gene3D" id="3.30.420.10">
    <property type="entry name" value="Ribonuclease H-like superfamily/Ribonuclease H"/>
    <property type="match status" value="1"/>
</dbReference>
<dbReference type="PANTHER" id="PTHR41694:SF5">
    <property type="entry name" value="RIBONUCLEASE H"/>
    <property type="match status" value="1"/>
</dbReference>
<organism evidence="8 9">
    <name type="scientific">Pleurodeles waltl</name>
    <name type="common">Iberian ribbed newt</name>
    <dbReference type="NCBI Taxonomy" id="8319"/>
    <lineage>
        <taxon>Eukaryota</taxon>
        <taxon>Metazoa</taxon>
        <taxon>Chordata</taxon>
        <taxon>Craniata</taxon>
        <taxon>Vertebrata</taxon>
        <taxon>Euteleostomi</taxon>
        <taxon>Amphibia</taxon>
        <taxon>Batrachia</taxon>
        <taxon>Caudata</taxon>
        <taxon>Salamandroidea</taxon>
        <taxon>Salamandridae</taxon>
        <taxon>Pleurodelinae</taxon>
        <taxon>Pleurodeles</taxon>
    </lineage>
</organism>
<evidence type="ECO:0000256" key="4">
    <source>
        <dbReference type="ARBA" id="ARBA00022759"/>
    </source>
</evidence>
<feature type="domain" description="RNase H type-1" evidence="7">
    <location>
        <begin position="234"/>
        <end position="380"/>
    </location>
</feature>
<keyword evidence="3" id="KW-0540">Nuclease</keyword>
<dbReference type="EMBL" id="JANPWB010000002">
    <property type="protein sequence ID" value="KAJ1209612.1"/>
    <property type="molecule type" value="Genomic_DNA"/>
</dbReference>
<gene>
    <name evidence="8" type="ORF">NDU88_004986</name>
</gene>
<evidence type="ECO:0000313" key="8">
    <source>
        <dbReference type="EMBL" id="KAJ1209612.1"/>
    </source>
</evidence>
<dbReference type="InterPro" id="IPR012337">
    <property type="entry name" value="RNaseH-like_sf"/>
</dbReference>
<keyword evidence="4" id="KW-0255">Endonuclease</keyword>
<proteinExistence type="predicted"/>
<dbReference type="InterPro" id="IPR002156">
    <property type="entry name" value="RNaseH_domain"/>
</dbReference>
<evidence type="ECO:0000259" key="7">
    <source>
        <dbReference type="PROSITE" id="PS50879"/>
    </source>
</evidence>
<dbReference type="GO" id="GO:0004523">
    <property type="term" value="F:RNA-DNA hybrid ribonuclease activity"/>
    <property type="evidence" value="ECO:0007669"/>
    <property type="project" value="InterPro"/>
</dbReference>
<dbReference type="PROSITE" id="PS50879">
    <property type="entry name" value="RNASE_H_1"/>
    <property type="match status" value="1"/>
</dbReference>
<name>A0AAV7WAJ8_PLEWA</name>
<dbReference type="Pfam" id="PF00075">
    <property type="entry name" value="RNase_H"/>
    <property type="match status" value="1"/>
</dbReference>
<dbReference type="GO" id="GO:0003676">
    <property type="term" value="F:nucleic acid binding"/>
    <property type="evidence" value="ECO:0007669"/>
    <property type="project" value="InterPro"/>
</dbReference>
<evidence type="ECO:0000256" key="6">
    <source>
        <dbReference type="ARBA" id="ARBA00022918"/>
    </source>
</evidence>
<reference evidence="8" key="1">
    <citation type="journal article" date="2022" name="bioRxiv">
        <title>Sequencing and chromosome-scale assembly of the giantPleurodeles waltlgenome.</title>
        <authorList>
            <person name="Brown T."/>
            <person name="Elewa A."/>
            <person name="Iarovenko S."/>
            <person name="Subramanian E."/>
            <person name="Araus A.J."/>
            <person name="Petzold A."/>
            <person name="Susuki M."/>
            <person name="Suzuki K.-i.T."/>
            <person name="Hayashi T."/>
            <person name="Toyoda A."/>
            <person name="Oliveira C."/>
            <person name="Osipova E."/>
            <person name="Leigh N.D."/>
            <person name="Simon A."/>
            <person name="Yun M.H."/>
        </authorList>
    </citation>
    <scope>NUCLEOTIDE SEQUENCE</scope>
    <source>
        <strain evidence="8">20211129_DDA</strain>
        <tissue evidence="8">Liver</tissue>
    </source>
</reference>
<dbReference type="GO" id="GO:0003964">
    <property type="term" value="F:RNA-directed DNA polymerase activity"/>
    <property type="evidence" value="ECO:0007669"/>
    <property type="project" value="UniProtKB-KW"/>
</dbReference>
<keyword evidence="2" id="KW-0548">Nucleotidyltransferase</keyword>
<dbReference type="AlphaFoldDB" id="A0AAV7WAJ8"/>
<accession>A0AAV7WAJ8</accession>
<keyword evidence="9" id="KW-1185">Reference proteome</keyword>
<protein>
    <recommendedName>
        <fullName evidence="7">RNase H type-1 domain-containing protein</fullName>
    </recommendedName>
</protein>
<keyword evidence="6" id="KW-0695">RNA-directed DNA polymerase</keyword>
<dbReference type="PANTHER" id="PTHR41694">
    <property type="entry name" value="ENDOGENOUS RETROVIRUS GROUP K MEMBER POL PROTEIN"/>
    <property type="match status" value="1"/>
</dbReference>
<evidence type="ECO:0000256" key="1">
    <source>
        <dbReference type="ARBA" id="ARBA00022679"/>
    </source>
</evidence>
<evidence type="ECO:0000256" key="5">
    <source>
        <dbReference type="ARBA" id="ARBA00022801"/>
    </source>
</evidence>
<dbReference type="SUPFAM" id="SSF53098">
    <property type="entry name" value="Ribonuclease H-like"/>
    <property type="match status" value="1"/>
</dbReference>
<comment type="caution">
    <text evidence="8">The sequence shown here is derived from an EMBL/GenBank/DDBJ whole genome shotgun (WGS) entry which is preliminary data.</text>
</comment>
<evidence type="ECO:0000256" key="3">
    <source>
        <dbReference type="ARBA" id="ARBA00022722"/>
    </source>
</evidence>
<keyword evidence="5" id="KW-0378">Hydrolase</keyword>
<keyword evidence="1" id="KW-0808">Transferase</keyword>
<sequence>MLPADRASELRSIARKTIRSDVSASELLDNMKGWTEKEQLYFTEAFGTEVIKLFQKYSDELEPDDVAADHKQMSDDLFVFSQVADEIRRLVKLCVAADRLREEKRAVDVVARTSQTGGVQASIFGTDKIMIVHAKPMREAAPLYVPPKGSGTSDDKASVDAKGYFIYNWGYTPWNRADVMALKIALPDPRKNTAAFYEEVEGAISSCTMTLDNLILLFCLKIKGRIDLQDTPLPDVDGELWVDGSCLKLPDGMTSAAYAITTIHTVGETAHIPQKPAQAAELIVLTRACELSTDLCVNIYTDSRYAFGVTHDFGLLWKERGFLTSHGMQIMHRELVHNFLTALTYPKKLTIVKCSAHKKVTDKIGQGNALADRIARETVMQRSTTSMYVLKSQAERWYNARQDVLDIQKSASVKEREQWSEEG</sequence>
<dbReference type="Proteomes" id="UP001066276">
    <property type="component" value="Chromosome 1_2"/>
</dbReference>
<dbReference type="InterPro" id="IPR036397">
    <property type="entry name" value="RNaseH_sf"/>
</dbReference>